<keyword evidence="3" id="KW-0813">Transport</keyword>
<dbReference type="Gene3D" id="3.90.70.10">
    <property type="entry name" value="Cysteine proteinases"/>
    <property type="match status" value="2"/>
</dbReference>
<proteinExistence type="inferred from homology"/>
<dbReference type="GO" id="GO:0140359">
    <property type="term" value="F:ABC-type transporter activity"/>
    <property type="evidence" value="ECO:0007669"/>
    <property type="project" value="InterPro"/>
</dbReference>
<dbReference type="GO" id="GO:0030253">
    <property type="term" value="P:protein secretion by the type I secretion system"/>
    <property type="evidence" value="ECO:0007669"/>
    <property type="project" value="InterPro"/>
</dbReference>
<keyword evidence="8" id="KW-0067">ATP-binding</keyword>
<evidence type="ECO:0000256" key="4">
    <source>
        <dbReference type="ARBA" id="ARBA00022475"/>
    </source>
</evidence>
<feature type="transmembrane region" description="Helical" evidence="11">
    <location>
        <begin position="366"/>
        <end position="390"/>
    </location>
</feature>
<dbReference type="CDD" id="cd18588">
    <property type="entry name" value="ABC_6TM_CyaB_HlyB_like"/>
    <property type="match status" value="1"/>
</dbReference>
<evidence type="ECO:0000259" key="12">
    <source>
        <dbReference type="PROSITE" id="PS50893"/>
    </source>
</evidence>
<dbReference type="PROSITE" id="PS50929">
    <property type="entry name" value="ABC_TM1F"/>
    <property type="match status" value="1"/>
</dbReference>
<dbReference type="PANTHER" id="PTHR24221:SF647">
    <property type="entry name" value="BLL6336 PROTEIN"/>
    <property type="match status" value="1"/>
</dbReference>
<dbReference type="AlphaFoldDB" id="A0A6B8LY77"/>
<evidence type="ECO:0000256" key="2">
    <source>
        <dbReference type="ARBA" id="ARBA00005417"/>
    </source>
</evidence>
<feature type="domain" description="Peptidase C39" evidence="14">
    <location>
        <begin position="4"/>
        <end position="126"/>
    </location>
</feature>
<keyword evidence="4" id="KW-1003">Cell membrane</keyword>
<evidence type="ECO:0000313" key="15">
    <source>
        <dbReference type="EMBL" id="QGM96404.1"/>
    </source>
</evidence>
<dbReference type="EMBL" id="CP044331">
    <property type="protein sequence ID" value="QGM96404.1"/>
    <property type="molecule type" value="Genomic_DNA"/>
</dbReference>
<keyword evidence="6 11" id="KW-0812">Transmembrane</keyword>
<organism evidence="15 16">
    <name type="scientific">Methylocystis parvus</name>
    <dbReference type="NCBI Taxonomy" id="134"/>
    <lineage>
        <taxon>Bacteria</taxon>
        <taxon>Pseudomonadati</taxon>
        <taxon>Pseudomonadota</taxon>
        <taxon>Alphaproteobacteria</taxon>
        <taxon>Hyphomicrobiales</taxon>
        <taxon>Methylocystaceae</taxon>
        <taxon>Methylocystis</taxon>
    </lineage>
</organism>
<evidence type="ECO:0000256" key="10">
    <source>
        <dbReference type="ARBA" id="ARBA00023136"/>
    </source>
</evidence>
<evidence type="ECO:0000259" key="14">
    <source>
        <dbReference type="PROSITE" id="PS50990"/>
    </source>
</evidence>
<dbReference type="PROSITE" id="PS00211">
    <property type="entry name" value="ABC_TRANSPORTER_1"/>
    <property type="match status" value="1"/>
</dbReference>
<keyword evidence="7" id="KW-0547">Nucleotide-binding</keyword>
<dbReference type="InterPro" id="IPR027417">
    <property type="entry name" value="P-loop_NTPase"/>
</dbReference>
<dbReference type="NCBIfam" id="TIGR01846">
    <property type="entry name" value="type_I_sec_HlyB"/>
    <property type="match status" value="1"/>
</dbReference>
<keyword evidence="9 11" id="KW-1133">Transmembrane helix</keyword>
<comment type="similarity">
    <text evidence="2">Belongs to the ABC transporter superfamily.</text>
</comment>
<dbReference type="KEGG" id="mpar:F7D14_02155"/>
<dbReference type="GO" id="GO:0006508">
    <property type="term" value="P:proteolysis"/>
    <property type="evidence" value="ECO:0007669"/>
    <property type="project" value="InterPro"/>
</dbReference>
<dbReference type="SMART" id="SM00382">
    <property type="entry name" value="AAA"/>
    <property type="match status" value="1"/>
</dbReference>
<evidence type="ECO:0000256" key="9">
    <source>
        <dbReference type="ARBA" id="ARBA00022989"/>
    </source>
</evidence>
<dbReference type="GO" id="GO:0030256">
    <property type="term" value="C:type I protein secretion system complex"/>
    <property type="evidence" value="ECO:0007669"/>
    <property type="project" value="InterPro"/>
</dbReference>
<evidence type="ECO:0000256" key="6">
    <source>
        <dbReference type="ARBA" id="ARBA00022692"/>
    </source>
</evidence>
<gene>
    <name evidence="15" type="ORF">F7D14_02155</name>
</gene>
<sequence>MIKQNNAALPDSGAFALSVFLRLHGVASVRPDQFAKRPGVDLGLTDIMNRAREFGVTIRATTTDWAKLARTPLPGIAILRAGGFLVVGKIAEDGVVVVRPSSTEPKPEVLSRTEFEREWSGRVLLPTSKSPDALADREALAARIARLRGPIVTGFAAAMNELYAKLSSRFRSKPDMSATAVAAAADESGLSALVLLLGYHGVGADPAQIQHRLGVSLVGVVEMLRCGKSMGLKASLCVTHWDRLANTPLPAIAALCDGGFLILGAVAEDKVLLQRPGASGPETMSRAEFEAIWDGRLVLMARRAALADLHSRFDIGWFLGAVHKYRRLLGEVLVASFFLQLFALVSPLFFQVVIDKVLVHRSMSTLNVLVAGLAAMTVAEGVLGVLRTYLFSHTTNRIDVELGARLFRHLLALPIAYFQSRRVGDSLARVRELENIRQFLTSSALTLVVDLVFTFAFLGVMLYYSTTLSLIVVASFPLYIAISAGATPLFRRRLDEKFRRGAENQAFLVECVTGIETLKSMAVEPQMQRRWEEQLAGYVASSFRVLDLNNKASEVVQTINKLVGAATLYFGARLVISGDLTVGELVAFNMLSGRVSSPVLRLAQMWQEFHQARLSVERMGDILNTAPEPSFSPGRVALPAIRGEVTFEHVTFRYRVDGATTLDDVNFTVKQGEIIGIVGSSGSGKSTLAKLVQRLYVPEKGRVLIDGVDLSVVDMAWLRRQVAVVLQDNFLFNQSIRDNIALADPAMPMERVMTAANFAGAHDFILELPEGYDTIVGERGGSLSGGQRQRIAIARALVTDPRILIFDEATSALDYESERAIQQNMKRIAAGRTVFVIAHRLSTVRRANRILAIEHGRIVEEGTHDELIRMNGRYSKLHQMQAGHDVA</sequence>
<dbReference type="GO" id="GO:0005524">
    <property type="term" value="F:ATP binding"/>
    <property type="evidence" value="ECO:0007669"/>
    <property type="project" value="UniProtKB-KW"/>
</dbReference>
<keyword evidence="16" id="KW-1185">Reference proteome</keyword>
<dbReference type="InterPro" id="IPR039421">
    <property type="entry name" value="Type_1_exporter"/>
</dbReference>
<name>A0A6B8LY77_9HYPH</name>
<dbReference type="Pfam" id="PF03412">
    <property type="entry name" value="Peptidase_C39"/>
    <property type="match status" value="2"/>
</dbReference>
<evidence type="ECO:0000313" key="16">
    <source>
        <dbReference type="Proteomes" id="UP000422569"/>
    </source>
</evidence>
<feature type="domain" description="ABC transmembrane type-1" evidence="13">
    <location>
        <begin position="332"/>
        <end position="611"/>
    </location>
</feature>
<dbReference type="InterPro" id="IPR017871">
    <property type="entry name" value="ABC_transporter-like_CS"/>
</dbReference>
<dbReference type="PROSITE" id="PS50893">
    <property type="entry name" value="ABC_TRANSPORTER_2"/>
    <property type="match status" value="1"/>
</dbReference>
<dbReference type="FunFam" id="1.20.1560.10:FF:000056">
    <property type="entry name" value="Alpha-hemolysin translocation ATP-binding protein HlyB"/>
    <property type="match status" value="1"/>
</dbReference>
<protein>
    <submittedName>
        <fullName evidence="15">Type I secretion system permease/ATPase</fullName>
    </submittedName>
</protein>
<evidence type="ECO:0000256" key="8">
    <source>
        <dbReference type="ARBA" id="ARBA00022840"/>
    </source>
</evidence>
<dbReference type="InterPro" id="IPR011527">
    <property type="entry name" value="ABC1_TM_dom"/>
</dbReference>
<dbReference type="GO" id="GO:0034040">
    <property type="term" value="F:ATPase-coupled lipid transmembrane transporter activity"/>
    <property type="evidence" value="ECO:0007669"/>
    <property type="project" value="TreeGrafter"/>
</dbReference>
<dbReference type="Gene3D" id="1.20.1560.10">
    <property type="entry name" value="ABC transporter type 1, transmembrane domain"/>
    <property type="match status" value="1"/>
</dbReference>
<dbReference type="InterPro" id="IPR003593">
    <property type="entry name" value="AAA+_ATPase"/>
</dbReference>
<evidence type="ECO:0000259" key="13">
    <source>
        <dbReference type="PROSITE" id="PS50929"/>
    </source>
</evidence>
<evidence type="ECO:0000256" key="11">
    <source>
        <dbReference type="SAM" id="Phobius"/>
    </source>
</evidence>
<dbReference type="Pfam" id="PF00005">
    <property type="entry name" value="ABC_tran"/>
    <property type="match status" value="1"/>
</dbReference>
<dbReference type="GO" id="GO:0016887">
    <property type="term" value="F:ATP hydrolysis activity"/>
    <property type="evidence" value="ECO:0007669"/>
    <property type="project" value="InterPro"/>
</dbReference>
<dbReference type="PROSITE" id="PS50990">
    <property type="entry name" value="PEPTIDASE_C39"/>
    <property type="match status" value="2"/>
</dbReference>
<dbReference type="Gene3D" id="3.40.50.300">
    <property type="entry name" value="P-loop containing nucleotide triphosphate hydrolases"/>
    <property type="match status" value="1"/>
</dbReference>
<evidence type="ECO:0000256" key="1">
    <source>
        <dbReference type="ARBA" id="ARBA00004651"/>
    </source>
</evidence>
<keyword evidence="5" id="KW-0762">Sugar transport</keyword>
<dbReference type="InterPro" id="IPR010132">
    <property type="entry name" value="ATPase_T1SS_HlyB"/>
</dbReference>
<dbReference type="FunFam" id="3.40.50.300:FF:000221">
    <property type="entry name" value="Multidrug ABC transporter ATP-binding protein"/>
    <property type="match status" value="1"/>
</dbReference>
<keyword evidence="10 11" id="KW-0472">Membrane</keyword>
<dbReference type="Proteomes" id="UP000422569">
    <property type="component" value="Chromosome"/>
</dbReference>
<reference evidence="15 16" key="1">
    <citation type="submission" date="2019-09" db="EMBL/GenBank/DDBJ databases">
        <title>Isolation and complete genome sequencing of Methylocystis species.</title>
        <authorList>
            <person name="Rumah B.L."/>
            <person name="Stead C.E."/>
            <person name="Stevens B.C."/>
            <person name="Minton N.P."/>
            <person name="Grosse-Honebrink A."/>
            <person name="Zhang Y."/>
        </authorList>
    </citation>
    <scope>NUCLEOTIDE SEQUENCE [LARGE SCALE GENOMIC DNA]</scope>
    <source>
        <strain evidence="15 16">BRCS2</strain>
    </source>
</reference>
<comment type="subcellular location">
    <subcellularLocation>
        <location evidence="1">Cell membrane</location>
        <topology evidence="1">Multi-pass membrane protein</topology>
    </subcellularLocation>
</comment>
<evidence type="ECO:0000256" key="7">
    <source>
        <dbReference type="ARBA" id="ARBA00022741"/>
    </source>
</evidence>
<dbReference type="InterPro" id="IPR005074">
    <property type="entry name" value="Peptidase_C39"/>
</dbReference>
<dbReference type="SUPFAM" id="SSF52540">
    <property type="entry name" value="P-loop containing nucleoside triphosphate hydrolases"/>
    <property type="match status" value="1"/>
</dbReference>
<evidence type="ECO:0000256" key="3">
    <source>
        <dbReference type="ARBA" id="ARBA00022448"/>
    </source>
</evidence>
<dbReference type="InterPro" id="IPR036640">
    <property type="entry name" value="ABC1_TM_sf"/>
</dbReference>
<feature type="transmembrane region" description="Helical" evidence="11">
    <location>
        <begin position="439"/>
        <end position="464"/>
    </location>
</feature>
<feature type="transmembrane region" description="Helical" evidence="11">
    <location>
        <begin position="470"/>
        <end position="490"/>
    </location>
</feature>
<accession>A0A6B8LY77</accession>
<dbReference type="Pfam" id="PF00664">
    <property type="entry name" value="ABC_membrane"/>
    <property type="match status" value="1"/>
</dbReference>
<dbReference type="InterPro" id="IPR039395">
    <property type="entry name" value="Peptidase_C39-like_A"/>
</dbReference>
<dbReference type="CDD" id="cd02417">
    <property type="entry name" value="Peptidase_C39_likeA"/>
    <property type="match status" value="1"/>
</dbReference>
<feature type="domain" description="Peptidase C39" evidence="14">
    <location>
        <begin position="182"/>
        <end position="300"/>
    </location>
</feature>
<dbReference type="PANTHER" id="PTHR24221">
    <property type="entry name" value="ATP-BINDING CASSETTE SUB-FAMILY B"/>
    <property type="match status" value="1"/>
</dbReference>
<dbReference type="SUPFAM" id="SSF90123">
    <property type="entry name" value="ABC transporter transmembrane region"/>
    <property type="match status" value="1"/>
</dbReference>
<feature type="domain" description="ABC transporter" evidence="12">
    <location>
        <begin position="645"/>
        <end position="880"/>
    </location>
</feature>
<feature type="transmembrane region" description="Helical" evidence="11">
    <location>
        <begin position="332"/>
        <end position="354"/>
    </location>
</feature>
<evidence type="ECO:0000256" key="5">
    <source>
        <dbReference type="ARBA" id="ARBA00022597"/>
    </source>
</evidence>
<dbReference type="GO" id="GO:0008233">
    <property type="term" value="F:peptidase activity"/>
    <property type="evidence" value="ECO:0007669"/>
    <property type="project" value="InterPro"/>
</dbReference>
<dbReference type="InterPro" id="IPR003439">
    <property type="entry name" value="ABC_transporter-like_ATP-bd"/>
</dbReference>
<dbReference type="GO" id="GO:0005886">
    <property type="term" value="C:plasma membrane"/>
    <property type="evidence" value="ECO:0007669"/>
    <property type="project" value="UniProtKB-SubCell"/>
</dbReference>